<dbReference type="SMART" id="SM00345">
    <property type="entry name" value="HTH_GNTR"/>
    <property type="match status" value="1"/>
</dbReference>
<evidence type="ECO:0000256" key="3">
    <source>
        <dbReference type="ARBA" id="ARBA00023015"/>
    </source>
</evidence>
<evidence type="ECO:0000256" key="1">
    <source>
        <dbReference type="ARBA" id="ARBA00005384"/>
    </source>
</evidence>
<dbReference type="PROSITE" id="PS50949">
    <property type="entry name" value="HTH_GNTR"/>
    <property type="match status" value="1"/>
</dbReference>
<dbReference type="EMBL" id="JBHUOP010000001">
    <property type="protein sequence ID" value="MFD2839057.1"/>
    <property type="molecule type" value="Genomic_DNA"/>
</dbReference>
<evidence type="ECO:0000313" key="7">
    <source>
        <dbReference type="EMBL" id="MFD2839057.1"/>
    </source>
</evidence>
<organism evidence="7 8">
    <name type="scientific">Populibacterium corticicola</name>
    <dbReference type="NCBI Taxonomy" id="1812826"/>
    <lineage>
        <taxon>Bacteria</taxon>
        <taxon>Bacillati</taxon>
        <taxon>Actinomycetota</taxon>
        <taxon>Actinomycetes</taxon>
        <taxon>Micrococcales</taxon>
        <taxon>Jonesiaceae</taxon>
        <taxon>Populibacterium</taxon>
    </lineage>
</organism>
<keyword evidence="5" id="KW-0804">Transcription</keyword>
<keyword evidence="3" id="KW-0805">Transcription regulation</keyword>
<dbReference type="Gene3D" id="3.40.640.10">
    <property type="entry name" value="Type I PLP-dependent aspartate aminotransferase-like (Major domain)"/>
    <property type="match status" value="1"/>
</dbReference>
<evidence type="ECO:0000313" key="8">
    <source>
        <dbReference type="Proteomes" id="UP001597391"/>
    </source>
</evidence>
<name>A0ABW5XB50_9MICO</name>
<dbReference type="InterPro" id="IPR036390">
    <property type="entry name" value="WH_DNA-bd_sf"/>
</dbReference>
<comment type="similarity">
    <text evidence="1">In the C-terminal section; belongs to the class-I pyridoxal-phosphate-dependent aminotransferase family.</text>
</comment>
<gene>
    <name evidence="7" type="ORF">ACFSYH_00515</name>
</gene>
<keyword evidence="7" id="KW-0808">Transferase</keyword>
<dbReference type="Gene3D" id="1.10.10.10">
    <property type="entry name" value="Winged helix-like DNA-binding domain superfamily/Winged helix DNA-binding domain"/>
    <property type="match status" value="1"/>
</dbReference>
<evidence type="ECO:0000256" key="5">
    <source>
        <dbReference type="ARBA" id="ARBA00023163"/>
    </source>
</evidence>
<dbReference type="CDD" id="cd07377">
    <property type="entry name" value="WHTH_GntR"/>
    <property type="match status" value="1"/>
</dbReference>
<dbReference type="RefSeq" id="WP_377464458.1">
    <property type="nucleotide sequence ID" value="NZ_JBHUOP010000001.1"/>
</dbReference>
<dbReference type="InterPro" id="IPR051446">
    <property type="entry name" value="HTH_trans_reg/aminotransferase"/>
</dbReference>
<dbReference type="PANTHER" id="PTHR46577">
    <property type="entry name" value="HTH-TYPE TRANSCRIPTIONAL REGULATORY PROTEIN GABR"/>
    <property type="match status" value="1"/>
</dbReference>
<dbReference type="CDD" id="cd00609">
    <property type="entry name" value="AAT_like"/>
    <property type="match status" value="1"/>
</dbReference>
<dbReference type="Pfam" id="PF00392">
    <property type="entry name" value="GntR"/>
    <property type="match status" value="1"/>
</dbReference>
<dbReference type="InterPro" id="IPR015424">
    <property type="entry name" value="PyrdxlP-dep_Trfase"/>
</dbReference>
<dbReference type="SUPFAM" id="SSF53383">
    <property type="entry name" value="PLP-dependent transferases"/>
    <property type="match status" value="1"/>
</dbReference>
<dbReference type="PANTHER" id="PTHR46577:SF1">
    <property type="entry name" value="HTH-TYPE TRANSCRIPTIONAL REGULATORY PROTEIN GABR"/>
    <property type="match status" value="1"/>
</dbReference>
<evidence type="ECO:0000259" key="6">
    <source>
        <dbReference type="PROSITE" id="PS50949"/>
    </source>
</evidence>
<keyword evidence="7" id="KW-0032">Aminotransferase</keyword>
<sequence length="487" mass="51551">MTDLLNVVESVIRGFSVRTSLDMDFLSELTDVSPTSIAAAVGSRIRSGDLPSGTRLPTVREIAAILRVSPGTVAGAWHALAESGLIASRGRKGTFVLEQNTPWLPPRYGGLAHSTPVPYRLDLSSGTPDPQLLPTVGPAFSRLGRRTTGAVTSSYLGQPILPLLEKRLRAAWSYPPEEVTVVDGALDGLTRVLETLIGVGSRVGVEAPSFPPFLDLIDVLGAQAVPMAIDAHGVTPQGVEDALNAGCTVLVIQPRAQNPTGATMTPERTADLAAVVREHPRGSSLHIIEDDHCGAICPTADLSLGTHLPDQVVHIHSYSKSHGPDLRIAALGGPRPIVQQIVARRMLGPGWTSRILQTVLLELLNDRLTQDHIASARAKYASRRKQIIKGIESQGIPVLHGEGLNIWVPVINEQATVVYLAAQGIRVAPGGPFTHIGSARGRNGAQATAPSARTALDTGPHVRVSTGNVRENYDELGALIGRAAQMG</sequence>
<dbReference type="GO" id="GO:0008483">
    <property type="term" value="F:transaminase activity"/>
    <property type="evidence" value="ECO:0007669"/>
    <property type="project" value="UniProtKB-KW"/>
</dbReference>
<dbReference type="InterPro" id="IPR000524">
    <property type="entry name" value="Tscrpt_reg_HTH_GntR"/>
</dbReference>
<proteinExistence type="inferred from homology"/>
<dbReference type="InterPro" id="IPR036388">
    <property type="entry name" value="WH-like_DNA-bd_sf"/>
</dbReference>
<dbReference type="Pfam" id="PF00155">
    <property type="entry name" value="Aminotran_1_2"/>
    <property type="match status" value="1"/>
</dbReference>
<keyword evidence="8" id="KW-1185">Reference proteome</keyword>
<evidence type="ECO:0000256" key="2">
    <source>
        <dbReference type="ARBA" id="ARBA00022898"/>
    </source>
</evidence>
<keyword evidence="2" id="KW-0663">Pyridoxal phosphate</keyword>
<dbReference type="Proteomes" id="UP001597391">
    <property type="component" value="Unassembled WGS sequence"/>
</dbReference>
<feature type="domain" description="HTH gntR-type" evidence="6">
    <location>
        <begin position="31"/>
        <end position="99"/>
    </location>
</feature>
<keyword evidence="4" id="KW-0238">DNA-binding</keyword>
<accession>A0ABW5XB50</accession>
<dbReference type="InterPro" id="IPR004839">
    <property type="entry name" value="Aminotransferase_I/II_large"/>
</dbReference>
<comment type="caution">
    <text evidence="7">The sequence shown here is derived from an EMBL/GenBank/DDBJ whole genome shotgun (WGS) entry which is preliminary data.</text>
</comment>
<reference evidence="8" key="1">
    <citation type="journal article" date="2019" name="Int. J. Syst. Evol. Microbiol.">
        <title>The Global Catalogue of Microorganisms (GCM) 10K type strain sequencing project: providing services to taxonomists for standard genome sequencing and annotation.</title>
        <authorList>
            <consortium name="The Broad Institute Genomics Platform"/>
            <consortium name="The Broad Institute Genome Sequencing Center for Infectious Disease"/>
            <person name="Wu L."/>
            <person name="Ma J."/>
        </authorList>
    </citation>
    <scope>NUCLEOTIDE SEQUENCE [LARGE SCALE GENOMIC DNA]</scope>
    <source>
        <strain evidence="8">KCTC 33576</strain>
    </source>
</reference>
<protein>
    <submittedName>
        <fullName evidence="7">PLP-dependent aminotransferase family protein</fullName>
    </submittedName>
</protein>
<dbReference type="SUPFAM" id="SSF46785">
    <property type="entry name" value="Winged helix' DNA-binding domain"/>
    <property type="match status" value="1"/>
</dbReference>
<dbReference type="InterPro" id="IPR015421">
    <property type="entry name" value="PyrdxlP-dep_Trfase_major"/>
</dbReference>
<evidence type="ECO:0000256" key="4">
    <source>
        <dbReference type="ARBA" id="ARBA00023125"/>
    </source>
</evidence>